<sequence>MAPGEGKAGDSDVGTKTQKLSLVYVDSAFWRAEVPRLAFFIGGVDFEDKRLTSEEFREKKSEFPFGQIPVLYVDGKSVAQSGGICRFAGKKAGKGLYPRDDFLAAKVDEVIDFASDMTSKVAPSLREKDPEKRVEMRKVLAEETLPNCFAMLERVLKENGANSNYFVGNSLTIADLAIWRIMWWFTNGILDGIPKDIAAPFTGLCRVINTVDSHPKVVEWKEKYPQHYKKD</sequence>
<dbReference type="PANTHER" id="PTHR11571">
    <property type="entry name" value="GLUTATHIONE S-TRANSFERASE"/>
    <property type="match status" value="1"/>
</dbReference>
<reference evidence="3" key="1">
    <citation type="submission" date="2021-01" db="EMBL/GenBank/DDBJ databases">
        <authorList>
            <person name="Corre E."/>
            <person name="Pelletier E."/>
            <person name="Niang G."/>
            <person name="Scheremetjew M."/>
            <person name="Finn R."/>
            <person name="Kale V."/>
            <person name="Holt S."/>
            <person name="Cochrane G."/>
            <person name="Meng A."/>
            <person name="Brown T."/>
            <person name="Cohen L."/>
        </authorList>
    </citation>
    <scope>NUCLEOTIDE SEQUENCE</scope>
    <source>
        <strain evidence="3">GSBS06</strain>
    </source>
</reference>
<evidence type="ECO:0000313" key="4">
    <source>
        <dbReference type="EMBL" id="CAE0433604.1"/>
    </source>
</evidence>
<dbReference type="GO" id="GO:0004364">
    <property type="term" value="F:glutathione transferase activity"/>
    <property type="evidence" value="ECO:0007669"/>
    <property type="project" value="TreeGrafter"/>
</dbReference>
<dbReference type="CDD" id="cd03192">
    <property type="entry name" value="GST_C_Sigma_like"/>
    <property type="match status" value="1"/>
</dbReference>
<dbReference type="FunFam" id="1.20.1050.10:FF:000030">
    <property type="entry name" value="Glutathione S-transferase S1"/>
    <property type="match status" value="1"/>
</dbReference>
<dbReference type="EMBL" id="HBIN01005443">
    <property type="protein sequence ID" value="CAE0433603.1"/>
    <property type="molecule type" value="Transcribed_RNA"/>
</dbReference>
<dbReference type="SFLD" id="SFLDG00363">
    <property type="entry name" value="AMPS_(cytGST):_Alpha-__Mu-__Pi"/>
    <property type="match status" value="1"/>
</dbReference>
<dbReference type="PROSITE" id="PS50405">
    <property type="entry name" value="GST_CTER"/>
    <property type="match status" value="1"/>
</dbReference>
<accession>A0A6S8BHM6</accession>
<dbReference type="InterPro" id="IPR010987">
    <property type="entry name" value="Glutathione-S-Trfase_C-like"/>
</dbReference>
<dbReference type="GO" id="GO:0006749">
    <property type="term" value="P:glutathione metabolic process"/>
    <property type="evidence" value="ECO:0007669"/>
    <property type="project" value="TreeGrafter"/>
</dbReference>
<protein>
    <recommendedName>
        <fullName evidence="5">Glutathione S-transferase</fullName>
    </recommendedName>
</protein>
<dbReference type="SUPFAM" id="SSF47616">
    <property type="entry name" value="GST C-terminal domain-like"/>
    <property type="match status" value="1"/>
</dbReference>
<dbReference type="SFLD" id="SFLDS00019">
    <property type="entry name" value="Glutathione_Transferase_(cytos"/>
    <property type="match status" value="1"/>
</dbReference>
<dbReference type="SFLD" id="SFLDG01205">
    <property type="entry name" value="AMPS.1"/>
    <property type="match status" value="1"/>
</dbReference>
<dbReference type="EMBL" id="HBIN01005444">
    <property type="protein sequence ID" value="CAE0433604.1"/>
    <property type="molecule type" value="Transcribed_RNA"/>
</dbReference>
<dbReference type="InterPro" id="IPR036249">
    <property type="entry name" value="Thioredoxin-like_sf"/>
</dbReference>
<dbReference type="InterPro" id="IPR004045">
    <property type="entry name" value="Glutathione_S-Trfase_N"/>
</dbReference>
<dbReference type="InterPro" id="IPR050213">
    <property type="entry name" value="GST_superfamily"/>
</dbReference>
<evidence type="ECO:0008006" key="5">
    <source>
        <dbReference type="Google" id="ProtNLM"/>
    </source>
</evidence>
<proteinExistence type="predicted"/>
<evidence type="ECO:0000259" key="2">
    <source>
        <dbReference type="PROSITE" id="PS50405"/>
    </source>
</evidence>
<dbReference type="Gene3D" id="1.20.1050.10">
    <property type="match status" value="1"/>
</dbReference>
<dbReference type="Gene3D" id="3.40.30.10">
    <property type="entry name" value="Glutaredoxin"/>
    <property type="match status" value="1"/>
</dbReference>
<dbReference type="PROSITE" id="PS50404">
    <property type="entry name" value="GST_NTER"/>
    <property type="match status" value="1"/>
</dbReference>
<feature type="domain" description="GST C-terminal" evidence="2">
    <location>
        <begin position="100"/>
        <end position="231"/>
    </location>
</feature>
<dbReference type="InterPro" id="IPR036282">
    <property type="entry name" value="Glutathione-S-Trfase_C_sf"/>
</dbReference>
<dbReference type="Pfam" id="PF14497">
    <property type="entry name" value="GST_C_3"/>
    <property type="match status" value="1"/>
</dbReference>
<dbReference type="SUPFAM" id="SSF52833">
    <property type="entry name" value="Thioredoxin-like"/>
    <property type="match status" value="1"/>
</dbReference>
<dbReference type="InterPro" id="IPR040079">
    <property type="entry name" value="Glutathione_S-Trfase"/>
</dbReference>
<dbReference type="Pfam" id="PF02798">
    <property type="entry name" value="GST_N"/>
    <property type="match status" value="1"/>
</dbReference>
<evidence type="ECO:0000313" key="3">
    <source>
        <dbReference type="EMBL" id="CAE0433603.1"/>
    </source>
</evidence>
<evidence type="ECO:0000259" key="1">
    <source>
        <dbReference type="PROSITE" id="PS50404"/>
    </source>
</evidence>
<name>A0A6S8BHM6_9STRA</name>
<dbReference type="InterPro" id="IPR004046">
    <property type="entry name" value="GST_C"/>
</dbReference>
<feature type="domain" description="GST N-terminal" evidence="1">
    <location>
        <begin position="19"/>
        <end position="96"/>
    </location>
</feature>
<dbReference type="PANTHER" id="PTHR11571:SF252">
    <property type="entry name" value="GLUTATHIONE S-TRANSFERASE"/>
    <property type="match status" value="1"/>
</dbReference>
<organism evidence="3">
    <name type="scientific">Aplanochytrium stocchinoi</name>
    <dbReference type="NCBI Taxonomy" id="215587"/>
    <lineage>
        <taxon>Eukaryota</taxon>
        <taxon>Sar</taxon>
        <taxon>Stramenopiles</taxon>
        <taxon>Bigyra</taxon>
        <taxon>Labyrinthulomycetes</taxon>
        <taxon>Thraustochytrida</taxon>
        <taxon>Thraustochytriidae</taxon>
        <taxon>Aplanochytrium</taxon>
    </lineage>
</organism>
<gene>
    <name evidence="3" type="ORF">ASTO00021_LOCUS3924</name>
    <name evidence="4" type="ORF">ASTO00021_LOCUS3925</name>
</gene>
<dbReference type="AlphaFoldDB" id="A0A6S8BHM6"/>
<dbReference type="CDD" id="cd03039">
    <property type="entry name" value="GST_N_Sigma_like"/>
    <property type="match status" value="1"/>
</dbReference>